<evidence type="ECO:0000259" key="2">
    <source>
        <dbReference type="Pfam" id="PF16916"/>
    </source>
</evidence>
<reference evidence="3 4" key="1">
    <citation type="journal article" date="1992" name="Lakartidningen">
        <title>[Penicillin V and not amoxicillin is the first choice preparation in acute otitis].</title>
        <authorList>
            <person name="Kamme C."/>
            <person name="Lundgren K."/>
            <person name="Prellner K."/>
        </authorList>
    </citation>
    <scope>NUCLEOTIDE SEQUENCE [LARGE SCALE GENOMIC DNA]</scope>
    <source>
        <strain evidence="3 4">PC3714II</strain>
    </source>
</reference>
<organism evidence="3 4">
    <name type="scientific">Brachyspira aalborgi</name>
    <dbReference type="NCBI Taxonomy" id="29522"/>
    <lineage>
        <taxon>Bacteria</taxon>
        <taxon>Pseudomonadati</taxon>
        <taxon>Spirochaetota</taxon>
        <taxon>Spirochaetia</taxon>
        <taxon>Brachyspirales</taxon>
        <taxon>Brachyspiraceae</taxon>
        <taxon>Brachyspira</taxon>
    </lineage>
</organism>
<dbReference type="GO" id="GO:0008324">
    <property type="term" value="F:monoatomic cation transmembrane transporter activity"/>
    <property type="evidence" value="ECO:0007669"/>
    <property type="project" value="TreeGrafter"/>
</dbReference>
<accession>A0A5C8FCJ1</accession>
<evidence type="ECO:0000313" key="4">
    <source>
        <dbReference type="Proteomes" id="UP000324574"/>
    </source>
</evidence>
<protein>
    <submittedName>
        <fullName evidence="3">Cation transporter</fullName>
    </submittedName>
</protein>
<feature type="non-terminal residue" evidence="3">
    <location>
        <position position="1"/>
    </location>
</feature>
<feature type="domain" description="Cation efflux protein cytoplasmic" evidence="2">
    <location>
        <begin position="27"/>
        <end position="104"/>
    </location>
</feature>
<dbReference type="Proteomes" id="UP000324574">
    <property type="component" value="Unassembled WGS sequence"/>
</dbReference>
<keyword evidence="1" id="KW-0813">Transport</keyword>
<dbReference type="Pfam" id="PF16916">
    <property type="entry name" value="ZT_dimer"/>
    <property type="match status" value="1"/>
</dbReference>
<sequence length="104" mass="12009">IIVSIVIFIAAFDVIKSSIKPLIGEYPSEEIINKIKNIAKELNLNAESLHHFHIHIYGAHTEITFHIRFPKDMTVFEAHNMATLLENEIREKLFIEATIHIEAY</sequence>
<dbReference type="SUPFAM" id="SSF160240">
    <property type="entry name" value="Cation efflux protein cytoplasmic domain-like"/>
    <property type="match status" value="1"/>
</dbReference>
<dbReference type="InterPro" id="IPR027470">
    <property type="entry name" value="Cation_efflux_CTD"/>
</dbReference>
<dbReference type="PANTHER" id="PTHR43840:SF15">
    <property type="entry name" value="MITOCHONDRIAL METAL TRANSPORTER 1-RELATED"/>
    <property type="match status" value="1"/>
</dbReference>
<proteinExistence type="predicted"/>
<evidence type="ECO:0000256" key="1">
    <source>
        <dbReference type="ARBA" id="ARBA00022448"/>
    </source>
</evidence>
<name>A0A5C8FCJ1_9SPIR</name>
<dbReference type="AlphaFoldDB" id="A0A5C8FCJ1"/>
<dbReference type="GO" id="GO:0016020">
    <property type="term" value="C:membrane"/>
    <property type="evidence" value="ECO:0007669"/>
    <property type="project" value="TreeGrafter"/>
</dbReference>
<dbReference type="InterPro" id="IPR036837">
    <property type="entry name" value="Cation_efflux_CTD_sf"/>
</dbReference>
<dbReference type="RefSeq" id="WP_277874896.1">
    <property type="nucleotide sequence ID" value="NZ_SAYG01000001.1"/>
</dbReference>
<dbReference type="EMBL" id="SAYG01000001">
    <property type="protein sequence ID" value="TXJ46821.1"/>
    <property type="molecule type" value="Genomic_DNA"/>
</dbReference>
<dbReference type="PANTHER" id="PTHR43840">
    <property type="entry name" value="MITOCHONDRIAL METAL TRANSPORTER 1-RELATED"/>
    <property type="match status" value="1"/>
</dbReference>
<evidence type="ECO:0000313" key="3">
    <source>
        <dbReference type="EMBL" id="TXJ46821.1"/>
    </source>
</evidence>
<dbReference type="Gene3D" id="3.30.70.1350">
    <property type="entry name" value="Cation efflux protein, cytoplasmic domain"/>
    <property type="match status" value="1"/>
</dbReference>
<comment type="caution">
    <text evidence="3">The sequence shown here is derived from an EMBL/GenBank/DDBJ whole genome shotgun (WGS) entry which is preliminary data.</text>
</comment>
<dbReference type="InterPro" id="IPR050291">
    <property type="entry name" value="CDF_Transporter"/>
</dbReference>
<gene>
    <name evidence="3" type="ORF">EPJ70_00005</name>
</gene>